<dbReference type="Gramene" id="PHT69018">
    <property type="protein sequence ID" value="PHT69018"/>
    <property type="gene ID" value="T459_28505"/>
</dbReference>
<protein>
    <submittedName>
        <fullName evidence="1">Uncharacterized protein</fullName>
    </submittedName>
</protein>
<dbReference type="STRING" id="4072.A0A2G2YGY6"/>
<sequence length="89" mass="9985">MHVKLTSHQERSSHLLKVEYKPLSHIVSRSSIDQNKPGIVNDDGTGKLSVAREAALDVVAVRLVDIPEKSRKLLNLLEKSKFPCSIHFQ</sequence>
<gene>
    <name evidence="1" type="ORF">T459_28505</name>
</gene>
<dbReference type="AlphaFoldDB" id="A0A2G2YGY6"/>
<reference evidence="1 2" key="1">
    <citation type="journal article" date="2014" name="Nat. Genet.">
        <title>Genome sequence of the hot pepper provides insights into the evolution of pungency in Capsicum species.</title>
        <authorList>
            <person name="Kim S."/>
            <person name="Park M."/>
            <person name="Yeom S.I."/>
            <person name="Kim Y.M."/>
            <person name="Lee J.M."/>
            <person name="Lee H.A."/>
            <person name="Seo E."/>
            <person name="Choi J."/>
            <person name="Cheong K."/>
            <person name="Kim K.T."/>
            <person name="Jung K."/>
            <person name="Lee G.W."/>
            <person name="Oh S.K."/>
            <person name="Bae C."/>
            <person name="Kim S.B."/>
            <person name="Lee H.Y."/>
            <person name="Kim S.Y."/>
            <person name="Kim M.S."/>
            <person name="Kang B.C."/>
            <person name="Jo Y.D."/>
            <person name="Yang H.B."/>
            <person name="Jeong H.J."/>
            <person name="Kang W.H."/>
            <person name="Kwon J.K."/>
            <person name="Shin C."/>
            <person name="Lim J.Y."/>
            <person name="Park J.H."/>
            <person name="Huh J.H."/>
            <person name="Kim J.S."/>
            <person name="Kim B.D."/>
            <person name="Cohen O."/>
            <person name="Paran I."/>
            <person name="Suh M.C."/>
            <person name="Lee S.B."/>
            <person name="Kim Y.K."/>
            <person name="Shin Y."/>
            <person name="Noh S.J."/>
            <person name="Park J."/>
            <person name="Seo Y.S."/>
            <person name="Kwon S.Y."/>
            <person name="Kim H.A."/>
            <person name="Park J.M."/>
            <person name="Kim H.J."/>
            <person name="Choi S.B."/>
            <person name="Bosland P.W."/>
            <person name="Reeves G."/>
            <person name="Jo S.H."/>
            <person name="Lee B.W."/>
            <person name="Cho H.T."/>
            <person name="Choi H.S."/>
            <person name="Lee M.S."/>
            <person name="Yu Y."/>
            <person name="Do Choi Y."/>
            <person name="Park B.S."/>
            <person name="van Deynze A."/>
            <person name="Ashrafi H."/>
            <person name="Hill T."/>
            <person name="Kim W.T."/>
            <person name="Pai H.S."/>
            <person name="Ahn H.K."/>
            <person name="Yeam I."/>
            <person name="Giovannoni J.J."/>
            <person name="Rose J.K."/>
            <person name="Sorensen I."/>
            <person name="Lee S.J."/>
            <person name="Kim R.W."/>
            <person name="Choi I.Y."/>
            <person name="Choi B.S."/>
            <person name="Lim J.S."/>
            <person name="Lee Y.H."/>
            <person name="Choi D."/>
        </authorList>
    </citation>
    <scope>NUCLEOTIDE SEQUENCE [LARGE SCALE GENOMIC DNA]</scope>
    <source>
        <strain evidence="2">cv. CM334</strain>
    </source>
</reference>
<dbReference type="EMBL" id="AYRZ02000011">
    <property type="protein sequence ID" value="PHT69018.1"/>
    <property type="molecule type" value="Genomic_DNA"/>
</dbReference>
<comment type="caution">
    <text evidence="1">The sequence shown here is derived from an EMBL/GenBank/DDBJ whole genome shotgun (WGS) entry which is preliminary data.</text>
</comment>
<evidence type="ECO:0000313" key="1">
    <source>
        <dbReference type="EMBL" id="PHT69018.1"/>
    </source>
</evidence>
<evidence type="ECO:0000313" key="2">
    <source>
        <dbReference type="Proteomes" id="UP000222542"/>
    </source>
</evidence>
<reference evidence="1 2" key="2">
    <citation type="journal article" date="2017" name="Genome Biol.">
        <title>New reference genome sequences of hot pepper reveal the massive evolution of plant disease-resistance genes by retroduplication.</title>
        <authorList>
            <person name="Kim S."/>
            <person name="Park J."/>
            <person name="Yeom S.I."/>
            <person name="Kim Y.M."/>
            <person name="Seo E."/>
            <person name="Kim K.T."/>
            <person name="Kim M.S."/>
            <person name="Lee J.M."/>
            <person name="Cheong K."/>
            <person name="Shin H.S."/>
            <person name="Kim S.B."/>
            <person name="Han K."/>
            <person name="Lee J."/>
            <person name="Park M."/>
            <person name="Lee H.A."/>
            <person name="Lee H.Y."/>
            <person name="Lee Y."/>
            <person name="Oh S."/>
            <person name="Lee J.H."/>
            <person name="Choi E."/>
            <person name="Choi E."/>
            <person name="Lee S.E."/>
            <person name="Jeon J."/>
            <person name="Kim H."/>
            <person name="Choi G."/>
            <person name="Song H."/>
            <person name="Lee J."/>
            <person name="Lee S.C."/>
            <person name="Kwon J.K."/>
            <person name="Lee H.Y."/>
            <person name="Koo N."/>
            <person name="Hong Y."/>
            <person name="Kim R.W."/>
            <person name="Kang W.H."/>
            <person name="Huh J.H."/>
            <person name="Kang B.C."/>
            <person name="Yang T.J."/>
            <person name="Lee Y.H."/>
            <person name="Bennetzen J.L."/>
            <person name="Choi D."/>
        </authorList>
    </citation>
    <scope>NUCLEOTIDE SEQUENCE [LARGE SCALE GENOMIC DNA]</scope>
    <source>
        <strain evidence="2">cv. CM334</strain>
    </source>
</reference>
<keyword evidence="2" id="KW-1185">Reference proteome</keyword>
<organism evidence="1 2">
    <name type="scientific">Capsicum annuum</name>
    <name type="common">Capsicum pepper</name>
    <dbReference type="NCBI Taxonomy" id="4072"/>
    <lineage>
        <taxon>Eukaryota</taxon>
        <taxon>Viridiplantae</taxon>
        <taxon>Streptophyta</taxon>
        <taxon>Embryophyta</taxon>
        <taxon>Tracheophyta</taxon>
        <taxon>Spermatophyta</taxon>
        <taxon>Magnoliopsida</taxon>
        <taxon>eudicotyledons</taxon>
        <taxon>Gunneridae</taxon>
        <taxon>Pentapetalae</taxon>
        <taxon>asterids</taxon>
        <taxon>lamiids</taxon>
        <taxon>Solanales</taxon>
        <taxon>Solanaceae</taxon>
        <taxon>Solanoideae</taxon>
        <taxon>Capsiceae</taxon>
        <taxon>Capsicum</taxon>
    </lineage>
</organism>
<accession>A0A2G2YGY6</accession>
<name>A0A2G2YGY6_CAPAN</name>
<proteinExistence type="predicted"/>
<dbReference type="Proteomes" id="UP000222542">
    <property type="component" value="Unassembled WGS sequence"/>
</dbReference>